<dbReference type="InterPro" id="IPR001480">
    <property type="entry name" value="Bulb-type_lectin_dom"/>
</dbReference>
<dbReference type="Pfam" id="PF08276">
    <property type="entry name" value="PAN_2"/>
    <property type="match status" value="1"/>
</dbReference>
<dbReference type="AlphaFoldDB" id="A0A2I4ERB9"/>
<gene>
    <name evidence="21" type="primary">LOC108991977</name>
</gene>
<keyword evidence="7" id="KW-0732">Signal</keyword>
<evidence type="ECO:0000256" key="4">
    <source>
        <dbReference type="ARBA" id="ARBA00022527"/>
    </source>
</evidence>
<evidence type="ECO:0000256" key="13">
    <source>
        <dbReference type="ARBA" id="ARBA00023136"/>
    </source>
</evidence>
<dbReference type="KEGG" id="jre:108991977"/>
<evidence type="ECO:0000256" key="17">
    <source>
        <dbReference type="ARBA" id="ARBA00047899"/>
    </source>
</evidence>
<dbReference type="PANTHER" id="PTHR27002:SF1116">
    <property type="entry name" value="NON-SPECIFIC SERINE_THREONINE PROTEIN KINASE"/>
    <property type="match status" value="1"/>
</dbReference>
<evidence type="ECO:0000256" key="3">
    <source>
        <dbReference type="ARBA" id="ARBA00022475"/>
    </source>
</evidence>
<evidence type="ECO:0000256" key="11">
    <source>
        <dbReference type="ARBA" id="ARBA00022840"/>
    </source>
</evidence>
<evidence type="ECO:0000256" key="8">
    <source>
        <dbReference type="ARBA" id="ARBA00022734"/>
    </source>
</evidence>
<proteinExistence type="predicted"/>
<dbReference type="InterPro" id="IPR021820">
    <property type="entry name" value="S-locus_recpt_kinase_C"/>
</dbReference>
<evidence type="ECO:0000256" key="5">
    <source>
        <dbReference type="ARBA" id="ARBA00022679"/>
    </source>
</evidence>
<keyword evidence="5" id="KW-0808">Transferase</keyword>
<dbReference type="InterPro" id="IPR000742">
    <property type="entry name" value="EGF"/>
</dbReference>
<keyword evidence="4" id="KW-0723">Serine/threonine-protein kinase</keyword>
<dbReference type="FunFam" id="1.10.510.10:FF:000060">
    <property type="entry name" value="G-type lectin S-receptor-like serine/threonine-protein kinase"/>
    <property type="match status" value="1"/>
</dbReference>
<evidence type="ECO:0000256" key="19">
    <source>
        <dbReference type="PROSITE-ProRule" id="PRU00076"/>
    </source>
</evidence>
<evidence type="ECO:0000256" key="12">
    <source>
        <dbReference type="ARBA" id="ARBA00022989"/>
    </source>
</evidence>
<organism evidence="20 21">
    <name type="scientific">Juglans regia</name>
    <name type="common">English walnut</name>
    <dbReference type="NCBI Taxonomy" id="51240"/>
    <lineage>
        <taxon>Eukaryota</taxon>
        <taxon>Viridiplantae</taxon>
        <taxon>Streptophyta</taxon>
        <taxon>Embryophyta</taxon>
        <taxon>Tracheophyta</taxon>
        <taxon>Spermatophyta</taxon>
        <taxon>Magnoliopsida</taxon>
        <taxon>eudicotyledons</taxon>
        <taxon>Gunneridae</taxon>
        <taxon>Pentapetalae</taxon>
        <taxon>rosids</taxon>
        <taxon>fabids</taxon>
        <taxon>Fagales</taxon>
        <taxon>Juglandaceae</taxon>
        <taxon>Juglans</taxon>
    </lineage>
</organism>
<dbReference type="GO" id="GO:0030246">
    <property type="term" value="F:carbohydrate binding"/>
    <property type="evidence" value="ECO:0007669"/>
    <property type="project" value="UniProtKB-KW"/>
</dbReference>
<keyword evidence="20" id="KW-1185">Reference proteome</keyword>
<dbReference type="Proteomes" id="UP000235220">
    <property type="component" value="Chromosome 1"/>
</dbReference>
<dbReference type="SUPFAM" id="SSF51110">
    <property type="entry name" value="alpha-D-mannose-specific plant lectins"/>
    <property type="match status" value="1"/>
</dbReference>
<dbReference type="Pfam" id="PF00954">
    <property type="entry name" value="S_locus_glycop"/>
    <property type="match status" value="1"/>
</dbReference>
<evidence type="ECO:0000256" key="14">
    <source>
        <dbReference type="ARBA" id="ARBA00023157"/>
    </source>
</evidence>
<evidence type="ECO:0000256" key="15">
    <source>
        <dbReference type="ARBA" id="ARBA00023170"/>
    </source>
</evidence>
<comment type="catalytic activity">
    <reaction evidence="17">
        <text>L-threonyl-[protein] + ATP = O-phospho-L-threonyl-[protein] + ADP + H(+)</text>
        <dbReference type="Rhea" id="RHEA:46608"/>
        <dbReference type="Rhea" id="RHEA-COMP:11060"/>
        <dbReference type="Rhea" id="RHEA-COMP:11605"/>
        <dbReference type="ChEBI" id="CHEBI:15378"/>
        <dbReference type="ChEBI" id="CHEBI:30013"/>
        <dbReference type="ChEBI" id="CHEBI:30616"/>
        <dbReference type="ChEBI" id="CHEBI:61977"/>
        <dbReference type="ChEBI" id="CHEBI:456216"/>
        <dbReference type="EC" id="2.7.11.1"/>
    </reaction>
</comment>
<sequence>MIRRGSKIFSTFSKSFLSYSIFFIFCIHLLCFSQLYCSARHILKEGENITDEINNGSTLVSVGGNFEFGFFTPNGSSSPNRFVGIWYRLDPQAVVWVAERESPIPTGVIGVIRIAEDGNLEVLDTATKHTYWSTQLERSPSRNRSVKLMDSGNLVFSDDQFGKLVLWESFKKPTDTFLPGMKMSEGLTLTSWASVGDPGIGNYTFTRTQEEEEDDQVYYMIIQKPHVRYWTRSLRSNSEETRDHVIEDLLSNFSMRKGSKSKKTSPSTDWYMRFLPASARNNGLRRLVMDYTGKLQFLWFIGGDQHKWFLIWSEPRDECSIHNACGKSGAVCNINNKIRRCKCLPGFKPHNPERWDSGVFSGGCSRISDLYCGESETTAFLGLKMMKVSQTRSRTAFLVENEEDCIKTCRDDCECQAYSYQELGNNMRRGQNATNCLTWSDDLTDLQEEYAEGRNLSVRVAKKSDIESTARDCEHCGTNIIPYPLSTRPNCGDPMYFSFYCNDSTGQVSFMPANSTPAYRIESIDPSTRTFVIQVKYAGNRAVAGNPEGNLRLNFSLPFNVSRWLSSDEVEISWNPPSEPTCISSSDCLAWTHSTCMATTDGEERCHCNPNFRWDAPNLHCVKVDGRYRRYPIVLGTIAIIILIILILCFVYYLKRRRVANRNDSRSNQGNQTLNLYDTERRVTDLISSAEFKEEDKKGINVPFFDLGSILAATDNFSEANKLGQGGFGPVYKGKFSGGQLIAIKRLSRGSGQGLEEFKNEVVLIAKLQHRNLVRLLGYCIVGDEKMLLYEYMPNKSLDSFLFDRTLCVLLSWETRFNIILGIARGLLYLHQDSRLRIIHRDLKTSNVLLDEEMNPKISDFGLARIFGGKQTEGSTTRVVGTYGYMSPEYALDGFFSVKSDVFSFGVVVLEIISGKRNTGFYQSEQALSLLGYAWKSWKENRALDLVDQALRETCNPNEFLRCVVVGLLCVQEDPADRPSMSNAVFMLGSENATLPTPKQPAFVVRRSLSGTASSSSKPEIFNELTVTPEEGR</sequence>
<dbReference type="CDD" id="cd00028">
    <property type="entry name" value="B_lectin"/>
    <property type="match status" value="1"/>
</dbReference>
<comment type="catalytic activity">
    <reaction evidence="18">
        <text>L-seryl-[protein] + ATP = O-phospho-L-seryl-[protein] + ADP + H(+)</text>
        <dbReference type="Rhea" id="RHEA:17989"/>
        <dbReference type="Rhea" id="RHEA-COMP:9863"/>
        <dbReference type="Rhea" id="RHEA-COMP:11604"/>
        <dbReference type="ChEBI" id="CHEBI:15378"/>
        <dbReference type="ChEBI" id="CHEBI:29999"/>
        <dbReference type="ChEBI" id="CHEBI:30616"/>
        <dbReference type="ChEBI" id="CHEBI:83421"/>
        <dbReference type="ChEBI" id="CHEBI:456216"/>
        <dbReference type="EC" id="2.7.11.1"/>
    </reaction>
</comment>
<dbReference type="GO" id="GO:0005524">
    <property type="term" value="F:ATP binding"/>
    <property type="evidence" value="ECO:0007669"/>
    <property type="project" value="UniProtKB-KW"/>
</dbReference>
<dbReference type="GO" id="GO:0005886">
    <property type="term" value="C:plasma membrane"/>
    <property type="evidence" value="ECO:0000318"/>
    <property type="project" value="GO_Central"/>
</dbReference>
<dbReference type="Pfam" id="PF01453">
    <property type="entry name" value="B_lectin"/>
    <property type="match status" value="1"/>
</dbReference>
<dbReference type="InterPro" id="IPR001245">
    <property type="entry name" value="Ser-Thr/Tyr_kinase_cat_dom"/>
</dbReference>
<dbReference type="GO" id="GO:0048544">
    <property type="term" value="P:recognition of pollen"/>
    <property type="evidence" value="ECO:0007669"/>
    <property type="project" value="InterPro"/>
</dbReference>
<keyword evidence="3" id="KW-1003">Cell membrane</keyword>
<dbReference type="FunFam" id="3.30.200.20:FF:000330">
    <property type="entry name" value="G-type lectin S-receptor-like serine/threonine-protein kinase At4g03230"/>
    <property type="match status" value="1"/>
</dbReference>
<evidence type="ECO:0000256" key="16">
    <source>
        <dbReference type="ARBA" id="ARBA00023180"/>
    </source>
</evidence>
<dbReference type="PROSITE" id="PS50927">
    <property type="entry name" value="BULB_LECTIN"/>
    <property type="match status" value="1"/>
</dbReference>
<keyword evidence="12" id="KW-1133">Transmembrane helix</keyword>
<evidence type="ECO:0000256" key="6">
    <source>
        <dbReference type="ARBA" id="ARBA00022692"/>
    </source>
</evidence>
<dbReference type="SMART" id="SM00473">
    <property type="entry name" value="PAN_AP"/>
    <property type="match status" value="1"/>
</dbReference>
<name>A0A2I4ERB9_JUGRE</name>
<dbReference type="GO" id="GO:0007165">
    <property type="term" value="P:signal transduction"/>
    <property type="evidence" value="ECO:0000318"/>
    <property type="project" value="GO_Central"/>
</dbReference>
<dbReference type="EC" id="2.7.11.1" evidence="2"/>
<dbReference type="Gene3D" id="2.90.10.10">
    <property type="entry name" value="Bulb-type lectin domain"/>
    <property type="match status" value="1"/>
</dbReference>
<dbReference type="InterPro" id="IPR000719">
    <property type="entry name" value="Prot_kinase_dom"/>
</dbReference>
<evidence type="ECO:0000256" key="10">
    <source>
        <dbReference type="ARBA" id="ARBA00022777"/>
    </source>
</evidence>
<dbReference type="PROSITE" id="PS50011">
    <property type="entry name" value="PROTEIN_KINASE_DOM"/>
    <property type="match status" value="1"/>
</dbReference>
<dbReference type="GO" id="GO:0006955">
    <property type="term" value="P:immune response"/>
    <property type="evidence" value="ECO:0000318"/>
    <property type="project" value="GO_Central"/>
</dbReference>
<dbReference type="CDD" id="cd01098">
    <property type="entry name" value="PAN_AP_plant"/>
    <property type="match status" value="1"/>
</dbReference>
<dbReference type="SUPFAM" id="SSF56112">
    <property type="entry name" value="Protein kinase-like (PK-like)"/>
    <property type="match status" value="1"/>
</dbReference>
<keyword evidence="8" id="KW-0430">Lectin</keyword>
<dbReference type="InterPro" id="IPR000858">
    <property type="entry name" value="S_locus_glycoprot_dom"/>
</dbReference>
<evidence type="ECO:0000256" key="7">
    <source>
        <dbReference type="ARBA" id="ARBA00022729"/>
    </source>
</evidence>
<keyword evidence="14" id="KW-1015">Disulfide bond</keyword>
<dbReference type="Pfam" id="PF07714">
    <property type="entry name" value="PK_Tyr_Ser-Thr"/>
    <property type="match status" value="1"/>
</dbReference>
<protein>
    <recommendedName>
        <fullName evidence="2">non-specific serine/threonine protein kinase</fullName>
        <ecNumber evidence="2">2.7.11.1</ecNumber>
    </recommendedName>
</protein>
<dbReference type="CDD" id="cd14066">
    <property type="entry name" value="STKc_IRAK"/>
    <property type="match status" value="1"/>
</dbReference>
<accession>A0A2I4ERB9</accession>
<keyword evidence="10" id="KW-0418">Kinase</keyword>
<evidence type="ECO:0000256" key="18">
    <source>
        <dbReference type="ARBA" id="ARBA00048679"/>
    </source>
</evidence>
<evidence type="ECO:0000256" key="1">
    <source>
        <dbReference type="ARBA" id="ARBA00004251"/>
    </source>
</evidence>
<dbReference type="Gramene" id="Jr01_19870_p1">
    <property type="protein sequence ID" value="cds.Jr01_19870_p1"/>
    <property type="gene ID" value="Jr01_19870"/>
</dbReference>
<evidence type="ECO:0000313" key="21">
    <source>
        <dbReference type="RefSeq" id="XP_018821950.1"/>
    </source>
</evidence>
<dbReference type="SMART" id="SM00108">
    <property type="entry name" value="B_lectin"/>
    <property type="match status" value="1"/>
</dbReference>
<keyword evidence="11" id="KW-0067">ATP-binding</keyword>
<dbReference type="PROSITE" id="PS00108">
    <property type="entry name" value="PROTEIN_KINASE_ST"/>
    <property type="match status" value="1"/>
</dbReference>
<keyword evidence="6" id="KW-0812">Transmembrane</keyword>
<dbReference type="InterPro" id="IPR011009">
    <property type="entry name" value="Kinase-like_dom_sf"/>
</dbReference>
<reference evidence="21" key="1">
    <citation type="submission" date="2025-08" db="UniProtKB">
        <authorList>
            <consortium name="RefSeq"/>
        </authorList>
    </citation>
    <scope>IDENTIFICATION</scope>
    <source>
        <tissue evidence="21">Leaves</tissue>
    </source>
</reference>
<dbReference type="InterPro" id="IPR008271">
    <property type="entry name" value="Ser/Thr_kinase_AS"/>
</dbReference>
<dbReference type="PANTHER" id="PTHR27002">
    <property type="entry name" value="RECEPTOR-LIKE SERINE/THREONINE-PROTEIN KINASE SD1-8"/>
    <property type="match status" value="1"/>
</dbReference>
<keyword evidence="9" id="KW-0547">Nucleotide-binding</keyword>
<dbReference type="RefSeq" id="XP_018821950.1">
    <property type="nucleotide sequence ID" value="XM_018966405.2"/>
</dbReference>
<dbReference type="GeneID" id="108991977"/>
<dbReference type="InterPro" id="IPR003609">
    <property type="entry name" value="Pan_app"/>
</dbReference>
<dbReference type="InterPro" id="IPR036426">
    <property type="entry name" value="Bulb-type_lectin_dom_sf"/>
</dbReference>
<comment type="caution">
    <text evidence="19">Lacks conserved residue(s) required for the propagation of feature annotation.</text>
</comment>
<keyword evidence="15" id="KW-0675">Receptor</keyword>
<dbReference type="Pfam" id="PF11883">
    <property type="entry name" value="DUF3403"/>
    <property type="match status" value="1"/>
</dbReference>
<dbReference type="SMART" id="SM00220">
    <property type="entry name" value="S_TKc"/>
    <property type="match status" value="1"/>
</dbReference>
<dbReference type="GO" id="GO:0004674">
    <property type="term" value="F:protein serine/threonine kinase activity"/>
    <property type="evidence" value="ECO:0000318"/>
    <property type="project" value="GO_Central"/>
</dbReference>
<evidence type="ECO:0000256" key="9">
    <source>
        <dbReference type="ARBA" id="ARBA00022741"/>
    </source>
</evidence>
<evidence type="ECO:0000256" key="2">
    <source>
        <dbReference type="ARBA" id="ARBA00012513"/>
    </source>
</evidence>
<keyword evidence="13" id="KW-0472">Membrane</keyword>
<dbReference type="PROSITE" id="PS50026">
    <property type="entry name" value="EGF_3"/>
    <property type="match status" value="1"/>
</dbReference>
<dbReference type="Gene3D" id="3.30.200.20">
    <property type="entry name" value="Phosphorylase Kinase, domain 1"/>
    <property type="match status" value="1"/>
</dbReference>
<dbReference type="OrthoDB" id="1741851at2759"/>
<dbReference type="Gene3D" id="1.10.510.10">
    <property type="entry name" value="Transferase(Phosphotransferase) domain 1"/>
    <property type="match status" value="1"/>
</dbReference>
<comment type="subcellular location">
    <subcellularLocation>
        <location evidence="1">Cell membrane</location>
        <topology evidence="1">Single-pass type I membrane protein</topology>
    </subcellularLocation>
</comment>
<keyword evidence="16" id="KW-0325">Glycoprotein</keyword>
<evidence type="ECO:0000313" key="20">
    <source>
        <dbReference type="Proteomes" id="UP000235220"/>
    </source>
</evidence>
<dbReference type="PROSITE" id="PS50948">
    <property type="entry name" value="PAN"/>
    <property type="match status" value="1"/>
</dbReference>
<keyword evidence="19" id="KW-0245">EGF-like domain</keyword>